<dbReference type="Pfam" id="PF03908">
    <property type="entry name" value="Sec20"/>
    <property type="match status" value="1"/>
</dbReference>
<dbReference type="GO" id="GO:0006890">
    <property type="term" value="P:retrograde vesicle-mediated transport, Golgi to endoplasmic reticulum"/>
    <property type="evidence" value="ECO:0007669"/>
    <property type="project" value="InterPro"/>
</dbReference>
<keyword evidence="5" id="KW-0931">ER-Golgi transport</keyword>
<evidence type="ECO:0000256" key="8">
    <source>
        <dbReference type="ARBA" id="ARBA00023136"/>
    </source>
</evidence>
<feature type="coiled-coil region" evidence="10">
    <location>
        <begin position="34"/>
        <end position="64"/>
    </location>
</feature>
<evidence type="ECO:0000313" key="13">
    <source>
        <dbReference type="Proteomes" id="UP000887575"/>
    </source>
</evidence>
<evidence type="ECO:0000256" key="6">
    <source>
        <dbReference type="ARBA" id="ARBA00022989"/>
    </source>
</evidence>
<comment type="subcellular location">
    <subcellularLocation>
        <location evidence="1">Endoplasmic reticulum membrane</location>
        <topology evidence="1">Single-pass type IV membrane protein</topology>
    </subcellularLocation>
</comment>
<proteinExistence type="inferred from homology"/>
<dbReference type="Proteomes" id="UP000887575">
    <property type="component" value="Unassembled WGS sequence"/>
</dbReference>
<dbReference type="GO" id="GO:0005789">
    <property type="term" value="C:endoplasmic reticulum membrane"/>
    <property type="evidence" value="ECO:0007669"/>
    <property type="project" value="UniProtKB-SubCell"/>
</dbReference>
<reference evidence="14" key="1">
    <citation type="submission" date="2024-02" db="UniProtKB">
        <authorList>
            <consortium name="WormBaseParasite"/>
        </authorList>
    </citation>
    <scope>IDENTIFICATION</scope>
</reference>
<evidence type="ECO:0000256" key="2">
    <source>
        <dbReference type="ARBA" id="ARBA00022448"/>
    </source>
</evidence>
<name>A0AAF3EGQ3_9BILA</name>
<evidence type="ECO:0000313" key="14">
    <source>
        <dbReference type="WBParaSite" id="MBELARI_LOCUS13140"/>
    </source>
</evidence>
<dbReference type="InterPro" id="IPR005606">
    <property type="entry name" value="Sec20"/>
</dbReference>
<evidence type="ECO:0000256" key="1">
    <source>
        <dbReference type="ARBA" id="ARBA00004163"/>
    </source>
</evidence>
<evidence type="ECO:0000256" key="11">
    <source>
        <dbReference type="SAM" id="Phobius"/>
    </source>
</evidence>
<evidence type="ECO:0000256" key="4">
    <source>
        <dbReference type="ARBA" id="ARBA00022824"/>
    </source>
</evidence>
<keyword evidence="8 11" id="KW-0472">Membrane</keyword>
<keyword evidence="2" id="KW-0813">Transport</keyword>
<organism evidence="13 14">
    <name type="scientific">Mesorhabditis belari</name>
    <dbReference type="NCBI Taxonomy" id="2138241"/>
    <lineage>
        <taxon>Eukaryota</taxon>
        <taxon>Metazoa</taxon>
        <taxon>Ecdysozoa</taxon>
        <taxon>Nematoda</taxon>
        <taxon>Chromadorea</taxon>
        <taxon>Rhabditida</taxon>
        <taxon>Rhabditina</taxon>
        <taxon>Rhabditomorpha</taxon>
        <taxon>Rhabditoidea</taxon>
        <taxon>Rhabditidae</taxon>
        <taxon>Mesorhabditinae</taxon>
        <taxon>Mesorhabditis</taxon>
    </lineage>
</organism>
<dbReference type="GO" id="GO:0005484">
    <property type="term" value="F:SNAP receptor activity"/>
    <property type="evidence" value="ECO:0007669"/>
    <property type="project" value="InterPro"/>
</dbReference>
<keyword evidence="7 10" id="KW-0175">Coiled coil</keyword>
<keyword evidence="6 11" id="KW-1133">Transmembrane helix</keyword>
<feature type="domain" description="Sec20 C-terminal" evidence="12">
    <location>
        <begin position="137"/>
        <end position="224"/>
    </location>
</feature>
<evidence type="ECO:0000256" key="7">
    <source>
        <dbReference type="ARBA" id="ARBA00023054"/>
    </source>
</evidence>
<evidence type="ECO:0000259" key="12">
    <source>
        <dbReference type="Pfam" id="PF03908"/>
    </source>
</evidence>
<dbReference type="AlphaFoldDB" id="A0AAF3EGQ3"/>
<keyword evidence="4" id="KW-0256">Endoplasmic reticulum</keyword>
<evidence type="ECO:0000256" key="9">
    <source>
        <dbReference type="ARBA" id="ARBA00037934"/>
    </source>
</evidence>
<keyword evidence="3 11" id="KW-0812">Transmembrane</keyword>
<dbReference type="GO" id="GO:0031201">
    <property type="term" value="C:SNARE complex"/>
    <property type="evidence" value="ECO:0007669"/>
    <property type="project" value="TreeGrafter"/>
</dbReference>
<evidence type="ECO:0000256" key="5">
    <source>
        <dbReference type="ARBA" id="ARBA00022892"/>
    </source>
</evidence>
<keyword evidence="13" id="KW-1185">Reference proteome</keyword>
<dbReference type="PANTHER" id="PTHR12825:SF0">
    <property type="entry name" value="VESICLE TRANSPORT PROTEIN SEC20"/>
    <property type="match status" value="1"/>
</dbReference>
<protein>
    <submittedName>
        <fullName evidence="14">Sec20</fullName>
    </submittedName>
</protein>
<evidence type="ECO:0000256" key="10">
    <source>
        <dbReference type="SAM" id="Coils"/>
    </source>
</evidence>
<accession>A0AAF3EGQ3</accession>
<feature type="transmembrane region" description="Helical" evidence="11">
    <location>
        <begin position="204"/>
        <end position="221"/>
    </location>
</feature>
<evidence type="ECO:0000256" key="3">
    <source>
        <dbReference type="ARBA" id="ARBA00022692"/>
    </source>
</evidence>
<dbReference type="WBParaSite" id="MBELARI_LOCUS13140">
    <property type="protein sequence ID" value="MBELARI_LOCUS13140"/>
    <property type="gene ID" value="MBELARI_LOCUS13140"/>
</dbReference>
<dbReference type="InterPro" id="IPR056173">
    <property type="entry name" value="Sec20_C"/>
</dbReference>
<comment type="similarity">
    <text evidence="9">Belongs to the SEC20 family.</text>
</comment>
<sequence length="232" mass="26756">MNLAQTDVIQREILQLDTRIKARIAEIPNKAHSDQDLQVEIRAVKESNKELNAKIERLSQLKISKARIVGEKQDIEKEITGHRSEAEFNANELNRVARATKQRIAEKGKEYLLASFELETEMRHRRHEQENLQDSAARATERLSNLVSKMGERVQLAENHLVGLVDSSSLISKTGDEFTAQASHIKTGNKLLSKFERRELTDKILIFIAVCFYLATLYYILHKRFLSRFALW</sequence>
<dbReference type="PANTHER" id="PTHR12825">
    <property type="entry name" value="BNIP1-RELATED"/>
    <property type="match status" value="1"/>
</dbReference>